<name>G3IEM8_CRIGR</name>
<gene>
    <name evidence="1" type="ORF">I79_022179</name>
</gene>
<reference evidence="2" key="1">
    <citation type="journal article" date="2011" name="Nat. Biotechnol.">
        <title>The genomic sequence of the Chinese hamster ovary (CHO)-K1 cell line.</title>
        <authorList>
            <person name="Xu X."/>
            <person name="Nagarajan H."/>
            <person name="Lewis N.E."/>
            <person name="Pan S."/>
            <person name="Cai Z."/>
            <person name="Liu X."/>
            <person name="Chen W."/>
            <person name="Xie M."/>
            <person name="Wang W."/>
            <person name="Hammond S."/>
            <person name="Andersen M.R."/>
            <person name="Neff N."/>
            <person name="Passarelli B."/>
            <person name="Koh W."/>
            <person name="Fan H.C."/>
            <person name="Wang J."/>
            <person name="Gui Y."/>
            <person name="Lee K.H."/>
            <person name="Betenbaugh M.J."/>
            <person name="Quake S.R."/>
            <person name="Famili I."/>
            <person name="Palsson B.O."/>
            <person name="Wang J."/>
        </authorList>
    </citation>
    <scope>NUCLEOTIDE SEQUENCE [LARGE SCALE GENOMIC DNA]</scope>
    <source>
        <strain evidence="2">CHO K1 cell line</strain>
    </source>
</reference>
<dbReference type="AlphaFoldDB" id="G3IEM8"/>
<evidence type="ECO:0000313" key="1">
    <source>
        <dbReference type="EMBL" id="EGV91703.1"/>
    </source>
</evidence>
<dbReference type="Proteomes" id="UP000001075">
    <property type="component" value="Unassembled WGS sequence"/>
</dbReference>
<proteinExistence type="predicted"/>
<dbReference type="InParanoid" id="G3IEM8"/>
<accession>G3IEM8</accession>
<sequence>MFCKETQVTETQGTGISLDPSCRKMSLSVFTANAGPDMPGCSFTHLRAVQQHSNASSLSARPASFAKCVPTGWRETQ</sequence>
<organism evidence="1 2">
    <name type="scientific">Cricetulus griseus</name>
    <name type="common">Chinese hamster</name>
    <name type="synonym">Cricetulus barabensis griseus</name>
    <dbReference type="NCBI Taxonomy" id="10029"/>
    <lineage>
        <taxon>Eukaryota</taxon>
        <taxon>Metazoa</taxon>
        <taxon>Chordata</taxon>
        <taxon>Craniata</taxon>
        <taxon>Vertebrata</taxon>
        <taxon>Euteleostomi</taxon>
        <taxon>Mammalia</taxon>
        <taxon>Eutheria</taxon>
        <taxon>Euarchontoglires</taxon>
        <taxon>Glires</taxon>
        <taxon>Rodentia</taxon>
        <taxon>Myomorpha</taxon>
        <taxon>Muroidea</taxon>
        <taxon>Cricetidae</taxon>
        <taxon>Cricetinae</taxon>
        <taxon>Cricetulus</taxon>
    </lineage>
</organism>
<dbReference type="EMBL" id="JH002228">
    <property type="protein sequence ID" value="EGV91703.1"/>
    <property type="molecule type" value="Genomic_DNA"/>
</dbReference>
<evidence type="ECO:0000313" key="2">
    <source>
        <dbReference type="Proteomes" id="UP000001075"/>
    </source>
</evidence>
<protein>
    <submittedName>
        <fullName evidence="1">Uncharacterized protein</fullName>
    </submittedName>
</protein>